<keyword evidence="4" id="KW-1185">Reference proteome</keyword>
<evidence type="ECO:0008006" key="5">
    <source>
        <dbReference type="Google" id="ProtNLM"/>
    </source>
</evidence>
<evidence type="ECO:0000256" key="2">
    <source>
        <dbReference type="SAM" id="SignalP"/>
    </source>
</evidence>
<feature type="region of interest" description="Disordered" evidence="1">
    <location>
        <begin position="81"/>
        <end position="100"/>
    </location>
</feature>
<dbReference type="RefSeq" id="WP_354464660.1">
    <property type="nucleotide sequence ID" value="NZ_JBEWSZ010000009.1"/>
</dbReference>
<dbReference type="Proteomes" id="UP001548832">
    <property type="component" value="Unassembled WGS sequence"/>
</dbReference>
<organism evidence="3 4">
    <name type="scientific">Mesorhizobium shangrilense</name>
    <dbReference type="NCBI Taxonomy" id="460060"/>
    <lineage>
        <taxon>Bacteria</taxon>
        <taxon>Pseudomonadati</taxon>
        <taxon>Pseudomonadota</taxon>
        <taxon>Alphaproteobacteria</taxon>
        <taxon>Hyphomicrobiales</taxon>
        <taxon>Phyllobacteriaceae</taxon>
        <taxon>Mesorhizobium</taxon>
    </lineage>
</organism>
<dbReference type="PROSITE" id="PS51257">
    <property type="entry name" value="PROKAR_LIPOPROTEIN"/>
    <property type="match status" value="1"/>
</dbReference>
<accession>A0ABV2DQU6</accession>
<reference evidence="3 4" key="1">
    <citation type="submission" date="2024-06" db="EMBL/GenBank/DDBJ databases">
        <authorList>
            <person name="Kim D.-U."/>
        </authorList>
    </citation>
    <scope>NUCLEOTIDE SEQUENCE [LARGE SCALE GENOMIC DNA]</scope>
    <source>
        <strain evidence="3 4">KACC15460</strain>
    </source>
</reference>
<evidence type="ECO:0000313" key="3">
    <source>
        <dbReference type="EMBL" id="MET2832445.1"/>
    </source>
</evidence>
<name>A0ABV2DQU6_9HYPH</name>
<feature type="signal peptide" evidence="2">
    <location>
        <begin position="1"/>
        <end position="21"/>
    </location>
</feature>
<evidence type="ECO:0000313" key="4">
    <source>
        <dbReference type="Proteomes" id="UP001548832"/>
    </source>
</evidence>
<dbReference type="EMBL" id="JBEWSZ010000009">
    <property type="protein sequence ID" value="MET2832445.1"/>
    <property type="molecule type" value="Genomic_DNA"/>
</dbReference>
<protein>
    <recommendedName>
        <fullName evidence="5">C-type lysozyme inhibitor domain-containing protein</fullName>
    </recommendedName>
</protein>
<evidence type="ECO:0000256" key="1">
    <source>
        <dbReference type="SAM" id="MobiDB-lite"/>
    </source>
</evidence>
<keyword evidence="2" id="KW-0732">Signal</keyword>
<feature type="chain" id="PRO_5045807392" description="C-type lysozyme inhibitor domain-containing protein" evidence="2">
    <location>
        <begin position="22"/>
        <end position="128"/>
    </location>
</feature>
<comment type="caution">
    <text evidence="3">The sequence shown here is derived from an EMBL/GenBank/DDBJ whole genome shotgun (WGS) entry which is preliminary data.</text>
</comment>
<sequence>MALRRSFRVTLVLLPALIAVACVPETNAPKAGNKVAQAVSVAPTATTTDVSAPQPRTATYKCADGGMMTIENLGTSVHVVEPNGASEDLPASPANQSSRYGQAHDAIVIDGREALVMKGGKTPLTCTR</sequence>
<gene>
    <name evidence="3" type="ORF">ABVQ20_36435</name>
</gene>
<proteinExistence type="predicted"/>